<comment type="cofactor">
    <cofactor evidence="13 14">
        <name>Mg(2+)</name>
        <dbReference type="ChEBI" id="CHEBI:18420"/>
    </cofactor>
    <text evidence="13 14">Binds 3 Mg(2+) ions per subunit.</text>
</comment>
<evidence type="ECO:0000256" key="15">
    <source>
        <dbReference type="SAM" id="Coils"/>
    </source>
</evidence>
<comment type="subcellular location">
    <subcellularLocation>
        <location evidence="1 13">Cytoplasm</location>
    </subcellularLocation>
</comment>
<accession>A0A0P9X8M1</accession>
<dbReference type="NCBIfam" id="TIGR00499">
    <property type="entry name" value="lysS_bact"/>
    <property type="match status" value="1"/>
</dbReference>
<evidence type="ECO:0000256" key="5">
    <source>
        <dbReference type="ARBA" id="ARBA00022598"/>
    </source>
</evidence>
<proteinExistence type="inferred from homology"/>
<evidence type="ECO:0000256" key="3">
    <source>
        <dbReference type="ARBA" id="ARBA00011738"/>
    </source>
</evidence>
<keyword evidence="8 13" id="KW-0067">ATP-binding</keyword>
<dbReference type="SUPFAM" id="SSF50249">
    <property type="entry name" value="Nucleic acid-binding proteins"/>
    <property type="match status" value="1"/>
</dbReference>
<feature type="binding site" evidence="13">
    <location>
        <position position="450"/>
    </location>
    <ligand>
        <name>Mg(2+)</name>
        <dbReference type="ChEBI" id="CHEBI:18420"/>
        <label>2</label>
    </ligand>
</feature>
<dbReference type="GO" id="GO:0000049">
    <property type="term" value="F:tRNA binding"/>
    <property type="evidence" value="ECO:0007669"/>
    <property type="project" value="TreeGrafter"/>
</dbReference>
<keyword evidence="15" id="KW-0175">Coiled coil</keyword>
<dbReference type="PROSITE" id="PS50862">
    <property type="entry name" value="AA_TRNA_LIGASE_II"/>
    <property type="match status" value="1"/>
</dbReference>
<protein>
    <recommendedName>
        <fullName evidence="13">Lysine--tRNA ligase</fullName>
        <ecNumber evidence="13">6.1.1.6</ecNumber>
    </recommendedName>
    <alternativeName>
        <fullName evidence="13">Lysyl-tRNA synthetase</fullName>
        <shortName evidence="13">LysRS</shortName>
    </alternativeName>
</protein>
<dbReference type="InterPro" id="IPR018149">
    <property type="entry name" value="Lys-tRNA-synth_II_C"/>
</dbReference>
<evidence type="ECO:0000256" key="1">
    <source>
        <dbReference type="ARBA" id="ARBA00004496"/>
    </source>
</evidence>
<dbReference type="CDD" id="cd04322">
    <property type="entry name" value="LysRS_N"/>
    <property type="match status" value="1"/>
</dbReference>
<comment type="similarity">
    <text evidence="2 13">Belongs to the class-II aminoacyl-tRNA synthetase family.</text>
</comment>
<dbReference type="Pfam" id="PF01336">
    <property type="entry name" value="tRNA_anti-codon"/>
    <property type="match status" value="1"/>
</dbReference>
<dbReference type="Proteomes" id="UP000050562">
    <property type="component" value="Unassembled WGS sequence"/>
</dbReference>
<evidence type="ECO:0000256" key="13">
    <source>
        <dbReference type="HAMAP-Rule" id="MF_00252"/>
    </source>
</evidence>
<evidence type="ECO:0000256" key="2">
    <source>
        <dbReference type="ARBA" id="ARBA00008226"/>
    </source>
</evidence>
<keyword evidence="10 13" id="KW-0648">Protein biosynthesis</keyword>
<evidence type="ECO:0000256" key="4">
    <source>
        <dbReference type="ARBA" id="ARBA00022490"/>
    </source>
</evidence>
<dbReference type="GO" id="GO:0042803">
    <property type="term" value="F:protein homodimerization activity"/>
    <property type="evidence" value="ECO:0007669"/>
    <property type="project" value="UniProtKB-ARBA"/>
</dbReference>
<dbReference type="PANTHER" id="PTHR42918:SF15">
    <property type="entry name" value="LYSINE--TRNA LIGASE, CHLOROPLASTIC_MITOCHONDRIAL"/>
    <property type="match status" value="1"/>
</dbReference>
<dbReference type="PANTHER" id="PTHR42918">
    <property type="entry name" value="LYSYL-TRNA SYNTHETASE"/>
    <property type="match status" value="1"/>
</dbReference>
<dbReference type="PRINTS" id="PR00982">
    <property type="entry name" value="TRNASYNTHLYS"/>
</dbReference>
<name>A0A0P9X8M1_9PSED</name>
<comment type="subunit">
    <text evidence="3 13">Homodimer.</text>
</comment>
<dbReference type="SUPFAM" id="SSF55681">
    <property type="entry name" value="Class II aaRS and biotin synthetases"/>
    <property type="match status" value="1"/>
</dbReference>
<gene>
    <name evidence="13" type="primary">lysS</name>
    <name evidence="17" type="ORF">ALO52_100009</name>
</gene>
<keyword evidence="9 13" id="KW-0460">Magnesium</keyword>
<feature type="binding site" evidence="13">
    <location>
        <position position="450"/>
    </location>
    <ligand>
        <name>Mg(2+)</name>
        <dbReference type="ChEBI" id="CHEBI:18420"/>
        <label>1</label>
    </ligand>
</feature>
<dbReference type="InterPro" id="IPR045864">
    <property type="entry name" value="aa-tRNA-synth_II/BPL/LPL"/>
</dbReference>
<reference evidence="17 18" key="1">
    <citation type="submission" date="2015-09" db="EMBL/GenBank/DDBJ databases">
        <title>Genome announcement of multiple Pseudomonas syringae strains.</title>
        <authorList>
            <person name="Thakur S."/>
            <person name="Wang P.W."/>
            <person name="Gong Y."/>
            <person name="Weir B.S."/>
            <person name="Guttman D.S."/>
        </authorList>
    </citation>
    <scope>NUCLEOTIDE SEQUENCE [LARGE SCALE GENOMIC DNA]</scope>
    <source>
        <strain evidence="17 18">ICMP3956</strain>
    </source>
</reference>
<evidence type="ECO:0000256" key="6">
    <source>
        <dbReference type="ARBA" id="ARBA00022723"/>
    </source>
</evidence>
<keyword evidence="4 13" id="KW-0963">Cytoplasm</keyword>
<dbReference type="GO" id="GO:0005829">
    <property type="term" value="C:cytosol"/>
    <property type="evidence" value="ECO:0007669"/>
    <property type="project" value="UniProtKB-ARBA"/>
</dbReference>
<keyword evidence="6 13" id="KW-0479">Metal-binding</keyword>
<evidence type="ECO:0000256" key="12">
    <source>
        <dbReference type="ARBA" id="ARBA00048573"/>
    </source>
</evidence>
<evidence type="ECO:0000313" key="17">
    <source>
        <dbReference type="EMBL" id="KPY30725.1"/>
    </source>
</evidence>
<dbReference type="Pfam" id="PF00152">
    <property type="entry name" value="tRNA-synt_2"/>
    <property type="match status" value="1"/>
</dbReference>
<dbReference type="InterPro" id="IPR004364">
    <property type="entry name" value="Aa-tRNA-synt_II"/>
</dbReference>
<dbReference type="InterPro" id="IPR006195">
    <property type="entry name" value="aa-tRNA-synth_II"/>
</dbReference>
<dbReference type="HAMAP" id="MF_00252">
    <property type="entry name" value="Lys_tRNA_synth_class2"/>
    <property type="match status" value="1"/>
</dbReference>
<dbReference type="EC" id="6.1.1.6" evidence="13"/>
<dbReference type="Gene3D" id="3.30.930.10">
    <property type="entry name" value="Bira Bifunctional Protein, Domain 2"/>
    <property type="match status" value="1"/>
</dbReference>
<dbReference type="InterPro" id="IPR044136">
    <property type="entry name" value="Lys-tRNA-ligase_II_N"/>
</dbReference>
<evidence type="ECO:0000256" key="14">
    <source>
        <dbReference type="RuleBase" id="RU000336"/>
    </source>
</evidence>
<evidence type="ECO:0000259" key="16">
    <source>
        <dbReference type="PROSITE" id="PS50862"/>
    </source>
</evidence>
<evidence type="ECO:0000256" key="7">
    <source>
        <dbReference type="ARBA" id="ARBA00022741"/>
    </source>
</evidence>
<keyword evidence="11 13" id="KW-0030">Aminoacyl-tRNA synthetase</keyword>
<keyword evidence="7 13" id="KW-0547">Nucleotide-binding</keyword>
<dbReference type="Gene3D" id="2.40.50.140">
    <property type="entry name" value="Nucleic acid-binding proteins"/>
    <property type="match status" value="1"/>
</dbReference>
<dbReference type="InterPro" id="IPR002313">
    <property type="entry name" value="Lys-tRNA-ligase_II"/>
</dbReference>
<evidence type="ECO:0000256" key="11">
    <source>
        <dbReference type="ARBA" id="ARBA00023146"/>
    </source>
</evidence>
<sequence length="533" mass="60462">MSAILCKRPGRLSALPANPDEPGQRTCDGMTEDMSDQQLDPQALQQEENTLIALRKEKLAAGRAKGQAFPNDFRRDSYCNDLQKQYVDKTKEDLAAAAIPVKVAGRIMLNRGSFMVIQDMTGRIQVYVNRKTLPEETLAEVKTWDLGDIIAAEGTLARSGKGDLYVEMTSVRLLTKSLRPLPDKHHGLTDTEQRYRQRYVDLIVNEDVRETFRVRSQVIAHIRSFLMKRDFLEVETPMLQTIPGGAAAKPFETHHNALDMEMFLRIAPELYLKRLVVGGFEKVFEINRNFRNEGVSTRHNPEFTMLEFYQAYADYEDNMDLTEELFRELAQLVLGTTDVPYGDKVFHFGEPFVRLSVFDSILKYNPELTAADLQDIDKARAIAKKAGAKVLGFEGLGKLQVMIFEELVEHKLEQPHFITQYPFEVSPLARRNDDNPSVTDRFELFIGGREIANAYSELNDAEDQAERFQAQVADKDAGDDEAMHYDADFVRALEYGMPPTAGEGIGIDRLVMLLTNSPSIRDVILFPHMRPQA</sequence>
<feature type="coiled-coil region" evidence="15">
    <location>
        <begin position="451"/>
        <end position="478"/>
    </location>
</feature>
<dbReference type="GO" id="GO:0006430">
    <property type="term" value="P:lysyl-tRNA aminoacylation"/>
    <property type="evidence" value="ECO:0007669"/>
    <property type="project" value="UniProtKB-UniRule"/>
</dbReference>
<organism evidence="17 18">
    <name type="scientific">Pseudomonas syringae pv. primulae</name>
    <dbReference type="NCBI Taxonomy" id="251707"/>
    <lineage>
        <taxon>Bacteria</taxon>
        <taxon>Pseudomonadati</taxon>
        <taxon>Pseudomonadota</taxon>
        <taxon>Gammaproteobacteria</taxon>
        <taxon>Pseudomonadales</taxon>
        <taxon>Pseudomonadaceae</taxon>
        <taxon>Pseudomonas</taxon>
    </lineage>
</organism>
<evidence type="ECO:0000256" key="10">
    <source>
        <dbReference type="ARBA" id="ARBA00022917"/>
    </source>
</evidence>
<dbReference type="FunFam" id="2.40.50.140:FF:000024">
    <property type="entry name" value="Lysine--tRNA ligase"/>
    <property type="match status" value="1"/>
</dbReference>
<dbReference type="FunFam" id="3.30.930.10:FF:000001">
    <property type="entry name" value="Lysine--tRNA ligase"/>
    <property type="match status" value="1"/>
</dbReference>
<evidence type="ECO:0000256" key="8">
    <source>
        <dbReference type="ARBA" id="ARBA00022840"/>
    </source>
</evidence>
<comment type="caution">
    <text evidence="17">The sequence shown here is derived from an EMBL/GenBank/DDBJ whole genome shotgun (WGS) entry which is preliminary data.</text>
</comment>
<dbReference type="AlphaFoldDB" id="A0A0P9X8M1"/>
<dbReference type="PATRIC" id="fig|251707.3.peg.1823"/>
<dbReference type="GO" id="GO:0005524">
    <property type="term" value="F:ATP binding"/>
    <property type="evidence" value="ECO:0007669"/>
    <property type="project" value="UniProtKB-UniRule"/>
</dbReference>
<comment type="catalytic activity">
    <reaction evidence="12 13 14">
        <text>tRNA(Lys) + L-lysine + ATP = L-lysyl-tRNA(Lys) + AMP + diphosphate</text>
        <dbReference type="Rhea" id="RHEA:20792"/>
        <dbReference type="Rhea" id="RHEA-COMP:9696"/>
        <dbReference type="Rhea" id="RHEA-COMP:9697"/>
        <dbReference type="ChEBI" id="CHEBI:30616"/>
        <dbReference type="ChEBI" id="CHEBI:32551"/>
        <dbReference type="ChEBI" id="CHEBI:33019"/>
        <dbReference type="ChEBI" id="CHEBI:78442"/>
        <dbReference type="ChEBI" id="CHEBI:78529"/>
        <dbReference type="ChEBI" id="CHEBI:456215"/>
        <dbReference type="EC" id="6.1.1.6"/>
    </reaction>
</comment>
<dbReference type="EMBL" id="LJRC01000272">
    <property type="protein sequence ID" value="KPY30725.1"/>
    <property type="molecule type" value="Genomic_DNA"/>
</dbReference>
<dbReference type="NCBIfam" id="NF001756">
    <property type="entry name" value="PRK00484.1"/>
    <property type="match status" value="1"/>
</dbReference>
<dbReference type="GO" id="GO:0000287">
    <property type="term" value="F:magnesium ion binding"/>
    <property type="evidence" value="ECO:0007669"/>
    <property type="project" value="UniProtKB-UniRule"/>
</dbReference>
<dbReference type="GO" id="GO:0004824">
    <property type="term" value="F:lysine-tRNA ligase activity"/>
    <property type="evidence" value="ECO:0007669"/>
    <property type="project" value="UniProtKB-UniRule"/>
</dbReference>
<evidence type="ECO:0000256" key="9">
    <source>
        <dbReference type="ARBA" id="ARBA00022842"/>
    </source>
</evidence>
<feature type="domain" description="Aminoacyl-transfer RNA synthetases class-II family profile" evidence="16">
    <location>
        <begin position="212"/>
        <end position="531"/>
    </location>
</feature>
<keyword evidence="5 13" id="KW-0436">Ligase</keyword>
<dbReference type="CDD" id="cd00775">
    <property type="entry name" value="LysRS_core"/>
    <property type="match status" value="1"/>
</dbReference>
<dbReference type="InterPro" id="IPR012340">
    <property type="entry name" value="NA-bd_OB-fold"/>
</dbReference>
<evidence type="ECO:0000313" key="18">
    <source>
        <dbReference type="Proteomes" id="UP000050562"/>
    </source>
</evidence>
<feature type="binding site" evidence="13">
    <location>
        <position position="443"/>
    </location>
    <ligand>
        <name>Mg(2+)</name>
        <dbReference type="ChEBI" id="CHEBI:18420"/>
        <label>1</label>
    </ligand>
</feature>
<dbReference type="InterPro" id="IPR004365">
    <property type="entry name" value="NA-bd_OB_tRNA"/>
</dbReference>